<dbReference type="PROSITE" id="PS51708">
    <property type="entry name" value="CHAD"/>
    <property type="match status" value="1"/>
</dbReference>
<dbReference type="AlphaFoldDB" id="A0A7K0CJB6"/>
<dbReference type="SMART" id="SM00880">
    <property type="entry name" value="CHAD"/>
    <property type="match status" value="1"/>
</dbReference>
<feature type="region of interest" description="Disordered" evidence="1">
    <location>
        <begin position="257"/>
        <end position="278"/>
    </location>
</feature>
<feature type="domain" description="CHAD" evidence="2">
    <location>
        <begin position="13"/>
        <end position="315"/>
    </location>
</feature>
<gene>
    <name evidence="3" type="ORF">SRB5_32630</name>
</gene>
<dbReference type="Pfam" id="PF05235">
    <property type="entry name" value="CHAD"/>
    <property type="match status" value="1"/>
</dbReference>
<name>A0A7K0CJB6_9ACTN</name>
<evidence type="ECO:0000313" key="4">
    <source>
        <dbReference type="Proteomes" id="UP000466345"/>
    </source>
</evidence>
<organism evidence="3 4">
    <name type="scientific">Streptomyces smaragdinus</name>
    <dbReference type="NCBI Taxonomy" id="2585196"/>
    <lineage>
        <taxon>Bacteria</taxon>
        <taxon>Bacillati</taxon>
        <taxon>Actinomycetota</taxon>
        <taxon>Actinomycetes</taxon>
        <taxon>Kitasatosporales</taxon>
        <taxon>Streptomycetaceae</taxon>
        <taxon>Streptomyces</taxon>
    </lineage>
</organism>
<dbReference type="InterPro" id="IPR007899">
    <property type="entry name" value="CHAD_dom"/>
</dbReference>
<dbReference type="InterPro" id="IPR038186">
    <property type="entry name" value="CHAD_dom_sf"/>
</dbReference>
<dbReference type="Proteomes" id="UP000466345">
    <property type="component" value="Unassembled WGS sequence"/>
</dbReference>
<proteinExistence type="predicted"/>
<evidence type="ECO:0000256" key="1">
    <source>
        <dbReference type="SAM" id="MobiDB-lite"/>
    </source>
</evidence>
<comment type="caution">
    <text evidence="3">The sequence shown here is derived from an EMBL/GenBank/DDBJ whole genome shotgun (WGS) entry which is preliminary data.</text>
</comment>
<evidence type="ECO:0000313" key="3">
    <source>
        <dbReference type="EMBL" id="MQY13122.1"/>
    </source>
</evidence>
<reference evidence="3 4" key="1">
    <citation type="submission" date="2019-10" db="EMBL/GenBank/DDBJ databases">
        <title>Streptomyces smaragdinus sp. nov. and Streptomyces fabii sp. nov., isolated from the gut of fungus growing-termite Macrotermes natalensis.</title>
        <authorList>
            <person name="Schwitalla J."/>
            <person name="Benndorf R."/>
            <person name="Martin K."/>
            <person name="De Beer W."/>
            <person name="Kaster A.-K."/>
            <person name="Vollmers J."/>
            <person name="Poulsen M."/>
            <person name="Beemelmanns C."/>
        </authorList>
    </citation>
    <scope>NUCLEOTIDE SEQUENCE [LARGE SCALE GENOMIC DNA]</scope>
    <source>
        <strain evidence="3 4">RB5</strain>
    </source>
</reference>
<keyword evidence="4" id="KW-1185">Reference proteome</keyword>
<protein>
    <recommendedName>
        <fullName evidence="2">CHAD domain-containing protein</fullName>
    </recommendedName>
</protein>
<sequence length="315" mass="33270">MVRGEAAARPAGGGAARTVLADYLGARATELLRGLRQYDEAGGRPAADAAWLVRGAARRICVTLGAHPGKTDPEWARQLCGELQWFSELIVREHVQAARLERLLAGLHRLSGADEAGSGRAAGAARAAALLRRRLGLARGRAHTAALDAMGSGRFHAAVDAVALLASEAPPAGEGSADVLRDAVEAAEKRLAEAVARLPLRRAGHPYNAEALARGLDPGAAQDVPWRQVRTLLRHVRYAHELLAPAAPPHLTAAGRALDRHRDAEQAAEAAAAAAHTPRITPPTAYALGVLHADQRHEVEAARFTFGRLWERGAG</sequence>
<dbReference type="RefSeq" id="WP_323377997.1">
    <property type="nucleotide sequence ID" value="NZ_WEGJ01000010.1"/>
</dbReference>
<dbReference type="Gene3D" id="1.40.20.10">
    <property type="entry name" value="CHAD domain"/>
    <property type="match status" value="1"/>
</dbReference>
<accession>A0A7K0CJB6</accession>
<dbReference type="EMBL" id="WEGJ01000010">
    <property type="protein sequence ID" value="MQY13122.1"/>
    <property type="molecule type" value="Genomic_DNA"/>
</dbReference>
<evidence type="ECO:0000259" key="2">
    <source>
        <dbReference type="PROSITE" id="PS51708"/>
    </source>
</evidence>